<name>A0A7V8FLT7_9BURK</name>
<keyword evidence="1" id="KW-1133">Transmembrane helix</keyword>
<keyword evidence="1" id="KW-0472">Membrane</keyword>
<dbReference type="Proteomes" id="UP000461670">
    <property type="component" value="Unassembled WGS sequence"/>
</dbReference>
<feature type="transmembrane region" description="Helical" evidence="1">
    <location>
        <begin position="25"/>
        <end position="44"/>
    </location>
</feature>
<accession>A0A7V8FLT7</accession>
<evidence type="ECO:0000313" key="2">
    <source>
        <dbReference type="EMBL" id="KAF1019503.1"/>
    </source>
</evidence>
<keyword evidence="1" id="KW-0812">Transmembrane</keyword>
<gene>
    <name evidence="2" type="ORF">GAK30_03089</name>
</gene>
<reference evidence="3" key="1">
    <citation type="journal article" date="2020" name="MBio">
        <title>Horizontal gene transfer to a defensive symbiont with a reduced genome amongst a multipartite beetle microbiome.</title>
        <authorList>
            <person name="Waterworth S.C."/>
            <person name="Florez L.V."/>
            <person name="Rees E.R."/>
            <person name="Hertweck C."/>
            <person name="Kaltenpoth M."/>
            <person name="Kwan J.C."/>
        </authorList>
    </citation>
    <scope>NUCLEOTIDE SEQUENCE [LARGE SCALE GENOMIC DNA]</scope>
</reference>
<evidence type="ECO:0000256" key="1">
    <source>
        <dbReference type="SAM" id="Phobius"/>
    </source>
</evidence>
<dbReference type="AlphaFoldDB" id="A0A7V8FLT7"/>
<organism evidence="2 3">
    <name type="scientific">Paracidovorax wautersii</name>
    <dbReference type="NCBI Taxonomy" id="1177982"/>
    <lineage>
        <taxon>Bacteria</taxon>
        <taxon>Pseudomonadati</taxon>
        <taxon>Pseudomonadota</taxon>
        <taxon>Betaproteobacteria</taxon>
        <taxon>Burkholderiales</taxon>
        <taxon>Comamonadaceae</taxon>
        <taxon>Paracidovorax</taxon>
    </lineage>
</organism>
<sequence>MTPLQRHNAPAVALRLGSRRWLRRGLWLAWALGLMAALFFGWASSWTARSALIFAVLPLSAWGVCSYLRSLPHEVLFWTGEQWRWHAQAVGDDLTPGTPAGRDDWSVALEPVWDVQDAVLLRWQREPSSSLGKAEGGWFWGERPADMPMATWLAFRRAVYSPARHQEPVLGMADR</sequence>
<evidence type="ECO:0000313" key="3">
    <source>
        <dbReference type="Proteomes" id="UP000461670"/>
    </source>
</evidence>
<dbReference type="EMBL" id="WNDQ01000054">
    <property type="protein sequence ID" value="KAF1019503.1"/>
    <property type="molecule type" value="Genomic_DNA"/>
</dbReference>
<proteinExistence type="predicted"/>
<protein>
    <submittedName>
        <fullName evidence="2">Uncharacterized protein</fullName>
    </submittedName>
</protein>
<comment type="caution">
    <text evidence="2">The sequence shown here is derived from an EMBL/GenBank/DDBJ whole genome shotgun (WGS) entry which is preliminary data.</text>
</comment>